<reference evidence="2 3" key="1">
    <citation type="submission" date="2020-07" db="EMBL/GenBank/DDBJ databases">
        <title>Sequencing the genomes of 1000 actinobacteria strains.</title>
        <authorList>
            <person name="Klenk H.-P."/>
        </authorList>
    </citation>
    <scope>NUCLEOTIDE SEQUENCE [LARGE SCALE GENOMIC DNA]</scope>
    <source>
        <strain evidence="2 3">DSM 7487</strain>
    </source>
</reference>
<evidence type="ECO:0000256" key="1">
    <source>
        <dbReference type="SAM" id="MobiDB-lite"/>
    </source>
</evidence>
<gene>
    <name evidence="2" type="ORF">BJ968_001867</name>
</gene>
<dbReference type="RefSeq" id="WP_179751223.1">
    <property type="nucleotide sequence ID" value="NZ_BAAAGN010000022.1"/>
</dbReference>
<dbReference type="EMBL" id="JACCBB010000001">
    <property type="protein sequence ID" value="NYD22327.1"/>
    <property type="molecule type" value="Genomic_DNA"/>
</dbReference>
<accession>A0A7Y9J0H6</accession>
<keyword evidence="3" id="KW-1185">Reference proteome</keyword>
<evidence type="ECO:0008006" key="4">
    <source>
        <dbReference type="Google" id="ProtNLM"/>
    </source>
</evidence>
<organism evidence="2 3">
    <name type="scientific">Kineococcus aurantiacus</name>
    <dbReference type="NCBI Taxonomy" id="37633"/>
    <lineage>
        <taxon>Bacteria</taxon>
        <taxon>Bacillati</taxon>
        <taxon>Actinomycetota</taxon>
        <taxon>Actinomycetes</taxon>
        <taxon>Kineosporiales</taxon>
        <taxon>Kineosporiaceae</taxon>
        <taxon>Kineococcus</taxon>
    </lineage>
</organism>
<dbReference type="InterPro" id="IPR049975">
    <property type="entry name" value="SAV_915-like_dom"/>
</dbReference>
<proteinExistence type="predicted"/>
<evidence type="ECO:0000313" key="2">
    <source>
        <dbReference type="EMBL" id="NYD22327.1"/>
    </source>
</evidence>
<dbReference type="Proteomes" id="UP000521922">
    <property type="component" value="Unassembled WGS sequence"/>
</dbReference>
<evidence type="ECO:0000313" key="3">
    <source>
        <dbReference type="Proteomes" id="UP000521922"/>
    </source>
</evidence>
<dbReference type="NCBIfam" id="NF042914">
    <property type="entry name" value="SAV915_dom"/>
    <property type="match status" value="1"/>
</dbReference>
<comment type="caution">
    <text evidence="2">The sequence shown here is derived from an EMBL/GenBank/DDBJ whole genome shotgun (WGS) entry which is preliminary data.</text>
</comment>
<dbReference type="AlphaFoldDB" id="A0A7Y9J0H6"/>
<name>A0A7Y9J0H6_9ACTN</name>
<sequence>MSSTAPSPARLFVPVHAGPHAAVLRTFTDPLGHRTGVAFTSREALRAVLGDGHPHLEIGRRALRALLRAAGVEELRVDPRLVAAPPADRGPVPPGPAARRARPRVEGFAAISAGRPAPGRR</sequence>
<protein>
    <recommendedName>
        <fullName evidence="4">SseB protein N-terminal domain-containing protein</fullName>
    </recommendedName>
</protein>
<feature type="region of interest" description="Disordered" evidence="1">
    <location>
        <begin position="84"/>
        <end position="121"/>
    </location>
</feature>